<sequence>MAGAKKVRPDLALIPMLPHETLYIGVDVGKFRHVAGFLSRTLLQRHERFEGCPVFAFEQSREGFLAFVDRIREYVPLEQATVLIEHTGHYHKNLEQYLLEWDITVYRIHVQERPKGMTKTDKRDALGLANRLYTQLELGAQVEEKMQLVRRTLPPTQAAQQLRGFMQHRYELSHQRTRLRNKLTAICDELFPEFTQIFHDPNLEVALTFREKFPTPHDIATASLSALRETRVKYFPSEANLLRLQQLAEKTIGINNKDRLRGMKLEQELLIKELHLVQGHLERLDTEITDIVRTSREGQILLSMPPIGPVQAATIIATIGHIDNFEKAGELKSYLGWAPTRHQTGVTFDRTKLSHRGVRPVKQMLYLMAVRAATLDCEWARIYRRLLPRLATYDDRIKDYRGKKKVIGRIAGQMVSMIFALLKTDQETLSRVPSGENPPPPMLYNPEVHRRHQEGSYRSLKPGTQPRKILRLPSKS</sequence>
<protein>
    <recommendedName>
        <fullName evidence="6">IS110 family transposase</fullName>
    </recommendedName>
</protein>
<dbReference type="RefSeq" id="WP_201376777.1">
    <property type="nucleotide sequence ID" value="NZ_BNJG01000006.1"/>
</dbReference>
<evidence type="ECO:0000313" key="4">
    <source>
        <dbReference type="EMBL" id="GHO60728.1"/>
    </source>
</evidence>
<dbReference type="InterPro" id="IPR047650">
    <property type="entry name" value="Transpos_IS110"/>
</dbReference>
<evidence type="ECO:0008006" key="6">
    <source>
        <dbReference type="Google" id="ProtNLM"/>
    </source>
</evidence>
<dbReference type="InterPro" id="IPR002525">
    <property type="entry name" value="Transp_IS110-like_N"/>
</dbReference>
<name>A0ABQ3V6Q2_9CHLR</name>
<dbReference type="PANTHER" id="PTHR33055">
    <property type="entry name" value="TRANSPOSASE FOR INSERTION SEQUENCE ELEMENT IS1111A"/>
    <property type="match status" value="1"/>
</dbReference>
<proteinExistence type="predicted"/>
<dbReference type="Proteomes" id="UP000654345">
    <property type="component" value="Unassembled WGS sequence"/>
</dbReference>
<keyword evidence="5" id="KW-1185">Reference proteome</keyword>
<accession>A0ABQ3V6Q2</accession>
<dbReference type="InterPro" id="IPR003346">
    <property type="entry name" value="Transposase_20"/>
</dbReference>
<dbReference type="EMBL" id="BNJG01000006">
    <property type="protein sequence ID" value="GHO60728.1"/>
    <property type="molecule type" value="Genomic_DNA"/>
</dbReference>
<evidence type="ECO:0000259" key="2">
    <source>
        <dbReference type="Pfam" id="PF01548"/>
    </source>
</evidence>
<comment type="caution">
    <text evidence="4">The sequence shown here is derived from an EMBL/GenBank/DDBJ whole genome shotgun (WGS) entry which is preliminary data.</text>
</comment>
<evidence type="ECO:0000259" key="3">
    <source>
        <dbReference type="Pfam" id="PF02371"/>
    </source>
</evidence>
<organism evidence="4 5">
    <name type="scientific">Ktedonobacter robiniae</name>
    <dbReference type="NCBI Taxonomy" id="2778365"/>
    <lineage>
        <taxon>Bacteria</taxon>
        <taxon>Bacillati</taxon>
        <taxon>Chloroflexota</taxon>
        <taxon>Ktedonobacteria</taxon>
        <taxon>Ktedonobacterales</taxon>
        <taxon>Ktedonobacteraceae</taxon>
        <taxon>Ktedonobacter</taxon>
    </lineage>
</organism>
<dbReference type="Pfam" id="PF02371">
    <property type="entry name" value="Transposase_20"/>
    <property type="match status" value="1"/>
</dbReference>
<dbReference type="Pfam" id="PF01548">
    <property type="entry name" value="DEDD_Tnp_IS110"/>
    <property type="match status" value="1"/>
</dbReference>
<feature type="region of interest" description="Disordered" evidence="1">
    <location>
        <begin position="430"/>
        <end position="476"/>
    </location>
</feature>
<dbReference type="NCBIfam" id="NF033542">
    <property type="entry name" value="transpos_IS110"/>
    <property type="match status" value="1"/>
</dbReference>
<evidence type="ECO:0000313" key="5">
    <source>
        <dbReference type="Proteomes" id="UP000654345"/>
    </source>
</evidence>
<feature type="domain" description="Transposase IS116/IS110/IS902 C-terminal" evidence="3">
    <location>
        <begin position="299"/>
        <end position="381"/>
    </location>
</feature>
<feature type="domain" description="Transposase IS110-like N-terminal" evidence="2">
    <location>
        <begin position="24"/>
        <end position="192"/>
    </location>
</feature>
<reference evidence="4 5" key="1">
    <citation type="journal article" date="2021" name="Int. J. Syst. Evol. Microbiol.">
        <title>Reticulibacter mediterranei gen. nov., sp. nov., within the new family Reticulibacteraceae fam. nov., and Ktedonospora formicarum gen. nov., sp. nov., Ktedonobacter robiniae sp. nov., Dictyobacter formicarum sp. nov. and Dictyobacter arantiisoli sp. nov., belonging to the class Ktedonobacteria.</title>
        <authorList>
            <person name="Yabe S."/>
            <person name="Zheng Y."/>
            <person name="Wang C.M."/>
            <person name="Sakai Y."/>
            <person name="Abe K."/>
            <person name="Yokota A."/>
            <person name="Donadio S."/>
            <person name="Cavaletti L."/>
            <person name="Monciardini P."/>
        </authorList>
    </citation>
    <scope>NUCLEOTIDE SEQUENCE [LARGE SCALE GENOMIC DNA]</scope>
    <source>
        <strain evidence="4 5">SOSP1-30</strain>
    </source>
</reference>
<gene>
    <name evidence="4" type="ORF">KSB_92030</name>
</gene>
<dbReference type="PANTHER" id="PTHR33055:SF3">
    <property type="entry name" value="PUTATIVE TRANSPOSASE FOR IS117-RELATED"/>
    <property type="match status" value="1"/>
</dbReference>
<evidence type="ECO:0000256" key="1">
    <source>
        <dbReference type="SAM" id="MobiDB-lite"/>
    </source>
</evidence>